<proteinExistence type="predicted"/>
<dbReference type="AlphaFoldDB" id="A0A2W5TMF9"/>
<protein>
    <submittedName>
        <fullName evidence="1">Fatty acid desaturase</fullName>
    </submittedName>
</protein>
<name>A0A2W5TMF9_9BACT</name>
<gene>
    <name evidence="1" type="ORF">DI536_11795</name>
</gene>
<evidence type="ECO:0000313" key="2">
    <source>
        <dbReference type="Proteomes" id="UP000249061"/>
    </source>
</evidence>
<reference evidence="1 2" key="1">
    <citation type="submission" date="2017-08" db="EMBL/GenBank/DDBJ databases">
        <title>Infants hospitalized years apart are colonized by the same room-sourced microbial strains.</title>
        <authorList>
            <person name="Brooks B."/>
            <person name="Olm M.R."/>
            <person name="Firek B.A."/>
            <person name="Baker R."/>
            <person name="Thomas B.C."/>
            <person name="Morowitz M.J."/>
            <person name="Banfield J.F."/>
        </authorList>
    </citation>
    <scope>NUCLEOTIDE SEQUENCE [LARGE SCALE GENOMIC DNA]</scope>
    <source>
        <strain evidence="1">S2_003_000_R2_14</strain>
    </source>
</reference>
<dbReference type="Proteomes" id="UP000249061">
    <property type="component" value="Unassembled WGS sequence"/>
</dbReference>
<comment type="caution">
    <text evidence="1">The sequence shown here is derived from an EMBL/GenBank/DDBJ whole genome shotgun (WGS) entry which is preliminary data.</text>
</comment>
<accession>A0A2W5TMF9</accession>
<evidence type="ECO:0000313" key="1">
    <source>
        <dbReference type="EMBL" id="PZR13996.1"/>
    </source>
</evidence>
<sequence>MNARTQRLLLLHALHLLVPATLFFFDAPWLASAGLFLGAFALFHDTAHANLGLPRSMNEATLTITGALLGISGHAGRRSHLFHHAHPGAADDMEGRDVDAPLWLALLRAPATLFVLLSKSWRSAEWLLVLVVVLLAPRQYVLVMLLGQATMPLWAARLSHRPPAWLLRIAEPMARAGITVATLFVTHEAHHARPWLPTFELRVGERAQEM</sequence>
<dbReference type="CDD" id="cd01060">
    <property type="entry name" value="Membrane-FADS-like"/>
    <property type="match status" value="1"/>
</dbReference>
<organism evidence="1 2">
    <name type="scientific">Archangium gephyra</name>
    <dbReference type="NCBI Taxonomy" id="48"/>
    <lineage>
        <taxon>Bacteria</taxon>
        <taxon>Pseudomonadati</taxon>
        <taxon>Myxococcota</taxon>
        <taxon>Myxococcia</taxon>
        <taxon>Myxococcales</taxon>
        <taxon>Cystobacterineae</taxon>
        <taxon>Archangiaceae</taxon>
        <taxon>Archangium</taxon>
    </lineage>
</organism>
<dbReference type="EMBL" id="QFQP01000008">
    <property type="protein sequence ID" value="PZR13996.1"/>
    <property type="molecule type" value="Genomic_DNA"/>
</dbReference>